<dbReference type="EMBL" id="ML179140">
    <property type="protein sequence ID" value="THU98205.1"/>
    <property type="molecule type" value="Genomic_DNA"/>
</dbReference>
<sequence>MTHAQSPTSATPLSTLNFLPRPPVHCRMESQYWVQAEHVKNKRDVNTTLNWGSLLMKNGKKGGGREKLIFDERNKKLTQLCSELPPSFWGEEKSIRWGEENSIRWVEEKSIRWVEEKSIP</sequence>
<keyword evidence="2" id="KW-1185">Reference proteome</keyword>
<dbReference type="Proteomes" id="UP000297245">
    <property type="component" value="Unassembled WGS sequence"/>
</dbReference>
<organism evidence="1 2">
    <name type="scientific">Dendrothele bispora (strain CBS 962.96)</name>
    <dbReference type="NCBI Taxonomy" id="1314807"/>
    <lineage>
        <taxon>Eukaryota</taxon>
        <taxon>Fungi</taxon>
        <taxon>Dikarya</taxon>
        <taxon>Basidiomycota</taxon>
        <taxon>Agaricomycotina</taxon>
        <taxon>Agaricomycetes</taxon>
        <taxon>Agaricomycetidae</taxon>
        <taxon>Agaricales</taxon>
        <taxon>Agaricales incertae sedis</taxon>
        <taxon>Dendrothele</taxon>
    </lineage>
</organism>
<protein>
    <submittedName>
        <fullName evidence="1">Uncharacterized protein</fullName>
    </submittedName>
</protein>
<proteinExistence type="predicted"/>
<evidence type="ECO:0000313" key="1">
    <source>
        <dbReference type="EMBL" id="THU98205.1"/>
    </source>
</evidence>
<dbReference type="AlphaFoldDB" id="A0A4V6T5H3"/>
<gene>
    <name evidence="1" type="ORF">K435DRAFT_838225</name>
</gene>
<evidence type="ECO:0000313" key="2">
    <source>
        <dbReference type="Proteomes" id="UP000297245"/>
    </source>
</evidence>
<accession>A0A4V6T5H3</accession>
<reference evidence="1 2" key="1">
    <citation type="journal article" date="2019" name="Nat. Ecol. Evol.">
        <title>Megaphylogeny resolves global patterns of mushroom evolution.</title>
        <authorList>
            <person name="Varga T."/>
            <person name="Krizsan K."/>
            <person name="Foldi C."/>
            <person name="Dima B."/>
            <person name="Sanchez-Garcia M."/>
            <person name="Sanchez-Ramirez S."/>
            <person name="Szollosi G.J."/>
            <person name="Szarkandi J.G."/>
            <person name="Papp V."/>
            <person name="Albert L."/>
            <person name="Andreopoulos W."/>
            <person name="Angelini C."/>
            <person name="Antonin V."/>
            <person name="Barry K.W."/>
            <person name="Bougher N.L."/>
            <person name="Buchanan P."/>
            <person name="Buyck B."/>
            <person name="Bense V."/>
            <person name="Catcheside P."/>
            <person name="Chovatia M."/>
            <person name="Cooper J."/>
            <person name="Damon W."/>
            <person name="Desjardin D."/>
            <person name="Finy P."/>
            <person name="Geml J."/>
            <person name="Haridas S."/>
            <person name="Hughes K."/>
            <person name="Justo A."/>
            <person name="Karasinski D."/>
            <person name="Kautmanova I."/>
            <person name="Kiss B."/>
            <person name="Kocsube S."/>
            <person name="Kotiranta H."/>
            <person name="LaButti K.M."/>
            <person name="Lechner B.E."/>
            <person name="Liimatainen K."/>
            <person name="Lipzen A."/>
            <person name="Lukacs Z."/>
            <person name="Mihaltcheva S."/>
            <person name="Morgado L.N."/>
            <person name="Niskanen T."/>
            <person name="Noordeloos M.E."/>
            <person name="Ohm R.A."/>
            <person name="Ortiz-Santana B."/>
            <person name="Ovrebo C."/>
            <person name="Racz N."/>
            <person name="Riley R."/>
            <person name="Savchenko A."/>
            <person name="Shiryaev A."/>
            <person name="Soop K."/>
            <person name="Spirin V."/>
            <person name="Szebenyi C."/>
            <person name="Tomsovsky M."/>
            <person name="Tulloss R.E."/>
            <person name="Uehling J."/>
            <person name="Grigoriev I.V."/>
            <person name="Vagvolgyi C."/>
            <person name="Papp T."/>
            <person name="Martin F.M."/>
            <person name="Miettinen O."/>
            <person name="Hibbett D.S."/>
            <person name="Nagy L.G."/>
        </authorList>
    </citation>
    <scope>NUCLEOTIDE SEQUENCE [LARGE SCALE GENOMIC DNA]</scope>
    <source>
        <strain evidence="1 2">CBS 962.96</strain>
    </source>
</reference>
<name>A0A4V6T5H3_DENBC</name>